<dbReference type="PANTHER" id="PTHR30486">
    <property type="entry name" value="TWITCHING MOTILITY PROTEIN PILT"/>
    <property type="match status" value="1"/>
</dbReference>
<dbReference type="CDD" id="cd01130">
    <property type="entry name" value="VirB11-like_ATPase"/>
    <property type="match status" value="1"/>
</dbReference>
<dbReference type="AlphaFoldDB" id="Q3LFA6"/>
<dbReference type="PANTHER" id="PTHR30486:SF15">
    <property type="entry name" value="TYPE II_IV SECRETION SYSTEM ATPASE"/>
    <property type="match status" value="1"/>
</dbReference>
<evidence type="ECO:0000313" key="6">
    <source>
        <dbReference type="EMBL" id="CAE47792.1"/>
    </source>
</evidence>
<dbReference type="InterPro" id="IPR050921">
    <property type="entry name" value="T4SS_GSP_E_ATPase"/>
</dbReference>
<dbReference type="Gene3D" id="3.40.50.300">
    <property type="entry name" value="P-loop containing nucleotide triphosphate hydrolases"/>
    <property type="match status" value="2"/>
</dbReference>
<dbReference type="GO" id="GO:0016887">
    <property type="term" value="F:ATP hydrolysis activity"/>
    <property type="evidence" value="ECO:0007669"/>
    <property type="project" value="InterPro"/>
</dbReference>
<keyword evidence="2" id="KW-0547">Nucleotide-binding</keyword>
<dbReference type="InterPro" id="IPR033756">
    <property type="entry name" value="YlxH/NBP35"/>
</dbReference>
<dbReference type="GO" id="GO:0005524">
    <property type="term" value="F:ATP binding"/>
    <property type="evidence" value="ECO:0007669"/>
    <property type="project" value="UniProtKB-KW"/>
</dbReference>
<organism evidence="6">
    <name type="scientific">Bdellovibrio bacteriovorus</name>
    <dbReference type="NCBI Taxonomy" id="959"/>
    <lineage>
        <taxon>Bacteria</taxon>
        <taxon>Pseudomonadati</taxon>
        <taxon>Bdellovibrionota</taxon>
        <taxon>Bdellovibrionia</taxon>
        <taxon>Bdellovibrionales</taxon>
        <taxon>Pseudobdellovibrionaceae</taxon>
        <taxon>Bdellovibrio</taxon>
    </lineage>
</organism>
<dbReference type="InterPro" id="IPR001482">
    <property type="entry name" value="T2SS/T4SS_dom"/>
</dbReference>
<dbReference type="Pfam" id="PF10609">
    <property type="entry name" value="ParA"/>
    <property type="match status" value="1"/>
</dbReference>
<proteinExistence type="inferred from homology"/>
<keyword evidence="3" id="KW-0067">ATP-binding</keyword>
<evidence type="ECO:0000256" key="1">
    <source>
        <dbReference type="ARBA" id="ARBA00006611"/>
    </source>
</evidence>
<accession>Q3LFA6</accession>
<feature type="region of interest" description="Disordered" evidence="4">
    <location>
        <begin position="253"/>
        <end position="278"/>
    </location>
</feature>
<dbReference type="Pfam" id="PF00437">
    <property type="entry name" value="T2SSE"/>
    <property type="match status" value="1"/>
</dbReference>
<evidence type="ECO:0000259" key="5">
    <source>
        <dbReference type="Pfam" id="PF00437"/>
    </source>
</evidence>
<dbReference type="InterPro" id="IPR027417">
    <property type="entry name" value="P-loop_NTPase"/>
</dbReference>
<feature type="domain" description="Bacterial type II secretion system protein E" evidence="5">
    <location>
        <begin position="353"/>
        <end position="676"/>
    </location>
</feature>
<reference evidence="6" key="1">
    <citation type="journal article" date="2005" name="Curr. Microbiol.">
        <title>Transcriptional Activity of the Host-Interaction Locus and a PutativePilin Gene of Bdellovibrio bacteriovorus in the Predatory Life Cycle.</title>
        <authorList>
            <person name="Schwudke D."/>
            <person name="Bernhardt A."/>
            <person name="Beck S."/>
            <person name="Madela K."/>
            <person name="Linscheid M."/>
            <person name="Appel B."/>
            <person name="Strauch E."/>
        </authorList>
    </citation>
    <scope>NUCLEOTIDE SEQUENCE</scope>
    <source>
        <strain evidence="6">DSM 50705</strain>
    </source>
</reference>
<dbReference type="Gene3D" id="3.30.450.380">
    <property type="match status" value="1"/>
</dbReference>
<evidence type="ECO:0000256" key="3">
    <source>
        <dbReference type="ARBA" id="ARBA00022840"/>
    </source>
</evidence>
<gene>
    <name evidence="6" type="primary">tada</name>
</gene>
<name>Q3LFA6_BDEBC</name>
<dbReference type="EMBL" id="AJ584610">
    <property type="protein sequence ID" value="CAE47792.1"/>
    <property type="molecule type" value="Genomic_DNA"/>
</dbReference>
<comment type="similarity">
    <text evidence="1">Belongs to the GSP E family.</text>
</comment>
<evidence type="ECO:0000256" key="2">
    <source>
        <dbReference type="ARBA" id="ARBA00022741"/>
    </source>
</evidence>
<evidence type="ECO:0000256" key="4">
    <source>
        <dbReference type="SAM" id="MobiDB-lite"/>
    </source>
</evidence>
<dbReference type="SUPFAM" id="SSF52540">
    <property type="entry name" value="P-loop containing nucleoside triphosphate hydrolases"/>
    <property type="match status" value="2"/>
</dbReference>
<feature type="region of interest" description="Disordered" evidence="4">
    <location>
        <begin position="706"/>
        <end position="741"/>
    </location>
</feature>
<protein>
    <submittedName>
        <fullName evidence="6">Flp pilus assembling protein</fullName>
    </submittedName>
</protein>
<dbReference type="RefSeq" id="WP_347357851.1">
    <property type="nucleotide sequence ID" value="NZ_CP168968.1"/>
</dbReference>
<sequence>MAINPNCNLIAVVGGKGGVGKSVFAANFACTIMNELRSQVLLIDADAKSVGDQNVIMGLKPQKTLKELASFQGSLNSQPMNTLVTMHQSGLAYLGAVRGPEESLNISPDLLGKLLDFFGRAFKYVVVDVGTDLGPAQMAVLQEATAIMIVTTPEVLVVTQTQRLVNELLSATFPKDMFQLVINKASPTGLSPQTISNQLQLPFLGIIPQDEATSMMSLQKYTPFVISSPKAPITAAYYDVARKLTGGVLQRLKTTARPKPTPPPAAASADGGSSVSTQGMDSRTLLKIRIHNELIRTVDLKKLLVDGKQDENKEKEVREKTKREITLIVDREAPDSPREERSKLIKEVLEEALGLGPLEDLLADPDVTEIMVNGNKRVFVEKSGKVQLSPVTFTSNDHLRRIIERIVTPLGRQINDSTPYVDARLKDGSRVNAVIEPLAIDGPALTIRKFKKGGITAEKYIGYGSITKNMIDFLRICVENGLNVVISGGTGSGKTSLLNMLSSFIPSNERVITVEDAAELQLQQEHVVRLETRPASMEGSNAIHIRDLIKNALRMRPDRIIVGECRDGAALDMLQAMNTGHDGSMTTTHANSPRECVARLETLCMMSGMDLPMRAIREQIAGAVNLIVQISRLSDGSRKILSITEVAGMQGDVVTLAEIFRFKETGYDKNRRIQGVFQATGTIPSFIQKLSDKGVVIPREIFANDPNAGNPAVGAPTQNKPPIPAAMAPKMPGIPPVKKSG</sequence>